<sequence length="141" mass="15583">MSSSTSPATSDTFQDSTPKEGHAPTEATVAQDEPAQSAVQVDAVSTSCTTTKEPIIRTERRVRWPVPHVIVHLRCDNRKFAMGRIELIKLGRSGTMQLLTELFARLYYTTGDDDEGTVILFPTGWSEHVDVKLTCCEVPES</sequence>
<accession>A0A1C7M1P1</accession>
<feature type="region of interest" description="Disordered" evidence="1">
    <location>
        <begin position="1"/>
        <end position="52"/>
    </location>
</feature>
<dbReference type="AlphaFoldDB" id="A0A1C7M1P1"/>
<evidence type="ECO:0000313" key="2">
    <source>
        <dbReference type="EMBL" id="OBZ70840.1"/>
    </source>
</evidence>
<reference evidence="2 3" key="1">
    <citation type="submission" date="2016-03" db="EMBL/GenBank/DDBJ databases">
        <title>Whole genome sequencing of Grifola frondosa 9006-11.</title>
        <authorList>
            <person name="Min B."/>
            <person name="Park H."/>
            <person name="Kim J.-G."/>
            <person name="Cho H."/>
            <person name="Oh Y.-L."/>
            <person name="Kong W.-S."/>
            <person name="Choi I.-G."/>
        </authorList>
    </citation>
    <scope>NUCLEOTIDE SEQUENCE [LARGE SCALE GENOMIC DNA]</scope>
    <source>
        <strain evidence="2 3">9006-11</strain>
    </source>
</reference>
<proteinExistence type="predicted"/>
<dbReference type="EMBL" id="LUGG01000013">
    <property type="protein sequence ID" value="OBZ70840.1"/>
    <property type="molecule type" value="Genomic_DNA"/>
</dbReference>
<dbReference type="Proteomes" id="UP000092993">
    <property type="component" value="Unassembled WGS sequence"/>
</dbReference>
<gene>
    <name evidence="2" type="ORF">A0H81_09458</name>
</gene>
<evidence type="ECO:0000256" key="1">
    <source>
        <dbReference type="SAM" id="MobiDB-lite"/>
    </source>
</evidence>
<evidence type="ECO:0000313" key="3">
    <source>
        <dbReference type="Proteomes" id="UP000092993"/>
    </source>
</evidence>
<comment type="caution">
    <text evidence="2">The sequence shown here is derived from an EMBL/GenBank/DDBJ whole genome shotgun (WGS) entry which is preliminary data.</text>
</comment>
<name>A0A1C7M1P1_GRIFR</name>
<feature type="compositionally biased region" description="Polar residues" evidence="1">
    <location>
        <begin position="37"/>
        <end position="52"/>
    </location>
</feature>
<feature type="compositionally biased region" description="Polar residues" evidence="1">
    <location>
        <begin position="1"/>
        <end position="16"/>
    </location>
</feature>
<protein>
    <submittedName>
        <fullName evidence="2">Uncharacterized protein</fullName>
    </submittedName>
</protein>
<organism evidence="2 3">
    <name type="scientific">Grifola frondosa</name>
    <name type="common">Maitake</name>
    <name type="synonym">Polyporus frondosus</name>
    <dbReference type="NCBI Taxonomy" id="5627"/>
    <lineage>
        <taxon>Eukaryota</taxon>
        <taxon>Fungi</taxon>
        <taxon>Dikarya</taxon>
        <taxon>Basidiomycota</taxon>
        <taxon>Agaricomycotina</taxon>
        <taxon>Agaricomycetes</taxon>
        <taxon>Polyporales</taxon>
        <taxon>Grifolaceae</taxon>
        <taxon>Grifola</taxon>
    </lineage>
</organism>
<keyword evidence="3" id="KW-1185">Reference proteome</keyword>